<evidence type="ECO:0000313" key="2">
    <source>
        <dbReference type="Proteomes" id="UP000602381"/>
    </source>
</evidence>
<protein>
    <recommendedName>
        <fullName evidence="3">PAS domain-containing protein</fullName>
    </recommendedName>
</protein>
<comment type="caution">
    <text evidence="1">The sequence shown here is derived from an EMBL/GenBank/DDBJ whole genome shotgun (WGS) entry which is preliminary data.</text>
</comment>
<sequence length="156" mass="18061">MGFDHKTHDIQPVLSSDDVPLEAARALYILWDDKRGQRLMPARRDFDPANMRALLEDIVLFDVDGAESRLRVRLHGTRIVQMSGLDLTGKYLDQIPGSENVGRRCQWVIAHKAPTFIRKVQLEWSQRSYRRYDVLALPLSANDKDVNMILFHLTFE</sequence>
<organism evidence="1 2">
    <name type="scientific">Iodidimonas muriae</name>
    <dbReference type="NCBI Taxonomy" id="261467"/>
    <lineage>
        <taxon>Bacteria</taxon>
        <taxon>Pseudomonadati</taxon>
        <taxon>Pseudomonadota</taxon>
        <taxon>Alphaproteobacteria</taxon>
        <taxon>Iodidimonadales</taxon>
        <taxon>Iodidimonadaceae</taxon>
        <taxon>Iodidimonas</taxon>
    </lineage>
</organism>
<dbReference type="Proteomes" id="UP000602381">
    <property type="component" value="Unassembled WGS sequence"/>
</dbReference>
<keyword evidence="2" id="KW-1185">Reference proteome</keyword>
<dbReference type="InterPro" id="IPR009922">
    <property type="entry name" value="DUF1457"/>
</dbReference>
<evidence type="ECO:0000313" key="1">
    <source>
        <dbReference type="EMBL" id="GGO11473.1"/>
    </source>
</evidence>
<dbReference type="Pfam" id="PF07310">
    <property type="entry name" value="PAS_5"/>
    <property type="match status" value="1"/>
</dbReference>
<evidence type="ECO:0008006" key="3">
    <source>
        <dbReference type="Google" id="ProtNLM"/>
    </source>
</evidence>
<gene>
    <name evidence="1" type="ORF">GCM10007972_15310</name>
</gene>
<dbReference type="EMBL" id="BMOV01000004">
    <property type="protein sequence ID" value="GGO11473.1"/>
    <property type="molecule type" value="Genomic_DNA"/>
</dbReference>
<name>A0ABQ2LD60_9PROT</name>
<reference evidence="2" key="1">
    <citation type="journal article" date="2019" name="Int. J. Syst. Evol. Microbiol.">
        <title>The Global Catalogue of Microorganisms (GCM) 10K type strain sequencing project: providing services to taxonomists for standard genome sequencing and annotation.</title>
        <authorList>
            <consortium name="The Broad Institute Genomics Platform"/>
            <consortium name="The Broad Institute Genome Sequencing Center for Infectious Disease"/>
            <person name="Wu L."/>
            <person name="Ma J."/>
        </authorList>
    </citation>
    <scope>NUCLEOTIDE SEQUENCE [LARGE SCALE GENOMIC DNA]</scope>
    <source>
        <strain evidence="2">JCM 17843</strain>
    </source>
</reference>
<dbReference type="RefSeq" id="WP_150005233.1">
    <property type="nucleotide sequence ID" value="NZ_BMOV01000004.1"/>
</dbReference>
<proteinExistence type="predicted"/>
<accession>A0ABQ2LD60</accession>